<sequence length="225" mass="25381">MNILISSDQVSVSARHALESTSSSRDALHIYGRSYRGLFQSNKGLDGQSIQFESALARDALRLFELAPEVTTIISEPSVIEFILEEELRRYRPDYLLHLHDGRRALVEIKYGKEAHTPTNQARYKEVGNLVEQAGGMFAVLTEEHLRTRVLQQNIPLLERHRHLEVTRSANAWLQKNLSASSHLSLEVAANQLGRPIVLAAIAKGLVLVDFRNRLITNASILRRI</sequence>
<dbReference type="RefSeq" id="WP_147424430.1">
    <property type="nucleotide sequence ID" value="NZ_RBID01000011.1"/>
</dbReference>
<gene>
    <name evidence="1" type="ORF">C8E02_0849</name>
</gene>
<protein>
    <recommendedName>
        <fullName evidence="3">TnsA endonuclease-like protein</fullName>
    </recommendedName>
</protein>
<evidence type="ECO:0000313" key="2">
    <source>
        <dbReference type="Proteomes" id="UP000279384"/>
    </source>
</evidence>
<dbReference type="Proteomes" id="UP000279384">
    <property type="component" value="Unassembled WGS sequence"/>
</dbReference>
<evidence type="ECO:0008006" key="3">
    <source>
        <dbReference type="Google" id="ProtNLM"/>
    </source>
</evidence>
<organism evidence="1 2">
    <name type="scientific">Vogesella indigofera</name>
    <name type="common">Pseudomonas indigofera</name>
    <dbReference type="NCBI Taxonomy" id="45465"/>
    <lineage>
        <taxon>Bacteria</taxon>
        <taxon>Pseudomonadati</taxon>
        <taxon>Pseudomonadota</taxon>
        <taxon>Betaproteobacteria</taxon>
        <taxon>Neisseriales</taxon>
        <taxon>Chromobacteriaceae</taxon>
        <taxon>Vogesella</taxon>
    </lineage>
</organism>
<reference evidence="1 2" key="1">
    <citation type="submission" date="2018-10" db="EMBL/GenBank/DDBJ databases">
        <title>Genomic Encyclopedia of Type Strains, Phase IV (KMG-IV): sequencing the most valuable type-strain genomes for metagenomic binning, comparative biology and taxonomic classification.</title>
        <authorList>
            <person name="Goeker M."/>
        </authorList>
    </citation>
    <scope>NUCLEOTIDE SEQUENCE [LARGE SCALE GENOMIC DNA]</scope>
    <source>
        <strain evidence="1 2">DSM 3303</strain>
    </source>
</reference>
<name>A0A495BKG5_VOGIN</name>
<accession>A0A495BKG5</accession>
<dbReference type="EMBL" id="RBID01000011">
    <property type="protein sequence ID" value="RKQ61082.1"/>
    <property type="molecule type" value="Genomic_DNA"/>
</dbReference>
<dbReference type="AlphaFoldDB" id="A0A495BKG5"/>
<proteinExistence type="predicted"/>
<comment type="caution">
    <text evidence="1">The sequence shown here is derived from an EMBL/GenBank/DDBJ whole genome shotgun (WGS) entry which is preliminary data.</text>
</comment>
<evidence type="ECO:0000313" key="1">
    <source>
        <dbReference type="EMBL" id="RKQ61082.1"/>
    </source>
</evidence>